<proteinExistence type="predicted"/>
<evidence type="ECO:0000313" key="1">
    <source>
        <dbReference type="EMBL" id="PBK83278.1"/>
    </source>
</evidence>
<dbReference type="AlphaFoldDB" id="A0A2H3CXR5"/>
<accession>A0A2H3CXR5</accession>
<protein>
    <recommendedName>
        <fullName evidence="3">Tc1-like transposase DDE domain-containing protein</fullName>
    </recommendedName>
</protein>
<dbReference type="InterPro" id="IPR036397">
    <property type="entry name" value="RNaseH_sf"/>
</dbReference>
<organism evidence="1 2">
    <name type="scientific">Armillaria gallica</name>
    <name type="common">Bulbous honey fungus</name>
    <name type="synonym">Armillaria bulbosa</name>
    <dbReference type="NCBI Taxonomy" id="47427"/>
    <lineage>
        <taxon>Eukaryota</taxon>
        <taxon>Fungi</taxon>
        <taxon>Dikarya</taxon>
        <taxon>Basidiomycota</taxon>
        <taxon>Agaricomycotina</taxon>
        <taxon>Agaricomycetes</taxon>
        <taxon>Agaricomycetidae</taxon>
        <taxon>Agaricales</taxon>
        <taxon>Marasmiineae</taxon>
        <taxon>Physalacriaceae</taxon>
        <taxon>Armillaria</taxon>
    </lineage>
</organism>
<gene>
    <name evidence="1" type="ORF">ARMGADRAFT_1048481</name>
</gene>
<dbReference type="PANTHER" id="PTHR35871:SF1">
    <property type="entry name" value="CXC1-LIKE CYSTEINE CLUSTER ASSOCIATED WITH KDZ TRANSPOSASES DOMAIN-CONTAINING PROTEIN"/>
    <property type="match status" value="1"/>
</dbReference>
<reference evidence="2" key="1">
    <citation type="journal article" date="2017" name="Nat. Ecol. Evol.">
        <title>Genome expansion and lineage-specific genetic innovations in the forest pathogenic fungi Armillaria.</title>
        <authorList>
            <person name="Sipos G."/>
            <person name="Prasanna A.N."/>
            <person name="Walter M.C."/>
            <person name="O'Connor E."/>
            <person name="Balint B."/>
            <person name="Krizsan K."/>
            <person name="Kiss B."/>
            <person name="Hess J."/>
            <person name="Varga T."/>
            <person name="Slot J."/>
            <person name="Riley R."/>
            <person name="Boka B."/>
            <person name="Rigling D."/>
            <person name="Barry K."/>
            <person name="Lee J."/>
            <person name="Mihaltcheva S."/>
            <person name="LaButti K."/>
            <person name="Lipzen A."/>
            <person name="Waldron R."/>
            <person name="Moloney N.M."/>
            <person name="Sperisen C."/>
            <person name="Kredics L."/>
            <person name="Vagvoelgyi C."/>
            <person name="Patrignani A."/>
            <person name="Fitzpatrick D."/>
            <person name="Nagy I."/>
            <person name="Doyle S."/>
            <person name="Anderson J.B."/>
            <person name="Grigoriev I.V."/>
            <person name="Gueldener U."/>
            <person name="Muensterkoetter M."/>
            <person name="Nagy L.G."/>
        </authorList>
    </citation>
    <scope>NUCLEOTIDE SEQUENCE [LARGE SCALE GENOMIC DNA]</scope>
    <source>
        <strain evidence="2">Ar21-2</strain>
    </source>
</reference>
<evidence type="ECO:0008006" key="3">
    <source>
        <dbReference type="Google" id="ProtNLM"/>
    </source>
</evidence>
<name>A0A2H3CXR5_ARMGA</name>
<dbReference type="OrthoDB" id="10039611at2759"/>
<dbReference type="EMBL" id="KZ293708">
    <property type="protein sequence ID" value="PBK83278.1"/>
    <property type="molecule type" value="Genomic_DNA"/>
</dbReference>
<dbReference type="GO" id="GO:0003676">
    <property type="term" value="F:nucleic acid binding"/>
    <property type="evidence" value="ECO:0007669"/>
    <property type="project" value="InterPro"/>
</dbReference>
<dbReference type="PANTHER" id="PTHR35871">
    <property type="entry name" value="EXPRESSED PROTEIN"/>
    <property type="match status" value="1"/>
</dbReference>
<keyword evidence="2" id="KW-1185">Reference proteome</keyword>
<sequence>MAADFAKNNSITSFCSANPLTQGRTIFRPGKNCDGYYTNAEILEQATKAMDILDHDYPNERHVFAYDNATTHTARAPDALSASKMPAKPSKTFYCDGNDSVRMRDGSFPDGSPQSFYFPNNHPDVELRGLFKGMKEIIRERNEKDAGLPNPYAKKFLAQCKNFKCPVGRTDCCCRRVLYCQPDFVNQKSILQEHCTARGYEVVYFPKFHCELNFIEQCWGYAKRLYRLCPTSTKEDDLERNMLQSLDAVPLKSMRKFATRSNRFMDAYRKGLNGRKAAWAGKKYHGHRVLPENILEEFDQAHPNA</sequence>
<dbReference type="Proteomes" id="UP000217790">
    <property type="component" value="Unassembled WGS sequence"/>
</dbReference>
<dbReference type="InParanoid" id="A0A2H3CXR5"/>
<evidence type="ECO:0000313" key="2">
    <source>
        <dbReference type="Proteomes" id="UP000217790"/>
    </source>
</evidence>
<dbReference type="Gene3D" id="3.30.420.10">
    <property type="entry name" value="Ribonuclease H-like superfamily/Ribonuclease H"/>
    <property type="match status" value="1"/>
</dbReference>
<dbReference type="OMA" id="NIRAECA"/>